<comment type="caution">
    <text evidence="2">The sequence shown here is derived from an EMBL/GenBank/DDBJ whole genome shotgun (WGS) entry which is preliminary data.</text>
</comment>
<feature type="region of interest" description="Disordered" evidence="1">
    <location>
        <begin position="38"/>
        <end position="62"/>
    </location>
</feature>
<reference evidence="2" key="1">
    <citation type="journal article" date="2020" name="bioRxiv">
        <title>Comparative genomics of Chlamydomonas.</title>
        <authorList>
            <person name="Craig R.J."/>
            <person name="Hasan A.R."/>
            <person name="Ness R.W."/>
            <person name="Keightley P.D."/>
        </authorList>
    </citation>
    <scope>NUCLEOTIDE SEQUENCE</scope>
    <source>
        <strain evidence="2">SAG 7.73</strain>
    </source>
</reference>
<dbReference type="AlphaFoldDB" id="A0A835SPP9"/>
<dbReference type="Proteomes" id="UP000650467">
    <property type="component" value="Unassembled WGS sequence"/>
</dbReference>
<sequence>MFDAMDRQFAQMDRQFDAMQRQMDREFETAFGRARDAERLAREAERQALSDPAARSSSASFRQELLRPAPEVDITRQEERGAGYYRYYERIQITSGGGGRAHSSAPPPAAASLSPAASGPGPAALLGVAVILGGYAALTAAFNRNYQLTSYAEQKRWLLLALWPLLFLFSPKFREQFLAAVKGERVRRSGWSGRTPPDRL</sequence>
<feature type="compositionally biased region" description="Basic and acidic residues" evidence="1">
    <location>
        <begin position="38"/>
        <end position="48"/>
    </location>
</feature>
<accession>A0A835SPP9</accession>
<protein>
    <submittedName>
        <fullName evidence="2">Uncharacterized protein</fullName>
    </submittedName>
</protein>
<gene>
    <name evidence="2" type="ORF">HXX76_012394</name>
</gene>
<evidence type="ECO:0000313" key="3">
    <source>
        <dbReference type="Proteomes" id="UP000650467"/>
    </source>
</evidence>
<keyword evidence="3" id="KW-1185">Reference proteome</keyword>
<feature type="region of interest" description="Disordered" evidence="1">
    <location>
        <begin position="96"/>
        <end position="116"/>
    </location>
</feature>
<evidence type="ECO:0000256" key="1">
    <source>
        <dbReference type="SAM" id="MobiDB-lite"/>
    </source>
</evidence>
<evidence type="ECO:0000313" key="2">
    <source>
        <dbReference type="EMBL" id="KAG2427458.1"/>
    </source>
</evidence>
<proteinExistence type="predicted"/>
<name>A0A835SPP9_CHLIN</name>
<organism evidence="2 3">
    <name type="scientific">Chlamydomonas incerta</name>
    <dbReference type="NCBI Taxonomy" id="51695"/>
    <lineage>
        <taxon>Eukaryota</taxon>
        <taxon>Viridiplantae</taxon>
        <taxon>Chlorophyta</taxon>
        <taxon>core chlorophytes</taxon>
        <taxon>Chlorophyceae</taxon>
        <taxon>CS clade</taxon>
        <taxon>Chlamydomonadales</taxon>
        <taxon>Chlamydomonadaceae</taxon>
        <taxon>Chlamydomonas</taxon>
    </lineage>
</organism>
<dbReference type="OrthoDB" id="538686at2759"/>
<dbReference type="EMBL" id="JAEHOC010000040">
    <property type="protein sequence ID" value="KAG2427458.1"/>
    <property type="molecule type" value="Genomic_DNA"/>
</dbReference>